<comment type="caution">
    <text evidence="2">The sequence shown here is derived from an EMBL/GenBank/DDBJ whole genome shotgun (WGS) entry which is preliminary data.</text>
</comment>
<protein>
    <submittedName>
        <fullName evidence="2">Uncharacterized protein</fullName>
    </submittedName>
</protein>
<dbReference type="EMBL" id="LJIJ01000056">
    <property type="protein sequence ID" value="ODN04061.1"/>
    <property type="molecule type" value="Genomic_DNA"/>
</dbReference>
<proteinExistence type="predicted"/>
<evidence type="ECO:0000256" key="1">
    <source>
        <dbReference type="SAM" id="MobiDB-lite"/>
    </source>
</evidence>
<feature type="compositionally biased region" description="Polar residues" evidence="1">
    <location>
        <begin position="28"/>
        <end position="46"/>
    </location>
</feature>
<evidence type="ECO:0000313" key="3">
    <source>
        <dbReference type="Proteomes" id="UP000094527"/>
    </source>
</evidence>
<dbReference type="Proteomes" id="UP000094527">
    <property type="component" value="Unassembled WGS sequence"/>
</dbReference>
<keyword evidence="3" id="KW-1185">Reference proteome</keyword>
<feature type="compositionally biased region" description="Low complexity" evidence="1">
    <location>
        <begin position="8"/>
        <end position="22"/>
    </location>
</feature>
<dbReference type="AlphaFoldDB" id="A0A1D2NFM8"/>
<evidence type="ECO:0000313" key="2">
    <source>
        <dbReference type="EMBL" id="ODN04061.1"/>
    </source>
</evidence>
<sequence>MSTRAQNGSVSGRGSSSLVSSSGEGGSTTARQGSLTGRGRQSNESRVLNPDELISAAEYNRSRNTQGVFSSLPVSDRENDVAIFILTSPFERGWH</sequence>
<gene>
    <name evidence="2" type="ORF">Ocin01_02600</name>
</gene>
<reference evidence="2 3" key="1">
    <citation type="journal article" date="2016" name="Genome Biol. Evol.">
        <title>Gene Family Evolution Reflects Adaptation to Soil Environmental Stressors in the Genome of the Collembolan Orchesella cincta.</title>
        <authorList>
            <person name="Faddeeva-Vakhrusheva A."/>
            <person name="Derks M.F."/>
            <person name="Anvar S.Y."/>
            <person name="Agamennone V."/>
            <person name="Suring W."/>
            <person name="Smit S."/>
            <person name="van Straalen N.M."/>
            <person name="Roelofs D."/>
        </authorList>
    </citation>
    <scope>NUCLEOTIDE SEQUENCE [LARGE SCALE GENOMIC DNA]</scope>
    <source>
        <tissue evidence="2">Mixed pool</tissue>
    </source>
</reference>
<feature type="region of interest" description="Disordered" evidence="1">
    <location>
        <begin position="1"/>
        <end position="51"/>
    </location>
</feature>
<organism evidence="2 3">
    <name type="scientific">Orchesella cincta</name>
    <name type="common">Springtail</name>
    <name type="synonym">Podura cincta</name>
    <dbReference type="NCBI Taxonomy" id="48709"/>
    <lineage>
        <taxon>Eukaryota</taxon>
        <taxon>Metazoa</taxon>
        <taxon>Ecdysozoa</taxon>
        <taxon>Arthropoda</taxon>
        <taxon>Hexapoda</taxon>
        <taxon>Collembola</taxon>
        <taxon>Entomobryomorpha</taxon>
        <taxon>Entomobryoidea</taxon>
        <taxon>Orchesellidae</taxon>
        <taxon>Orchesellinae</taxon>
        <taxon>Orchesella</taxon>
    </lineage>
</organism>
<accession>A0A1D2NFM8</accession>
<name>A0A1D2NFM8_ORCCI</name>